<feature type="chain" id="PRO_5040924088" evidence="11">
    <location>
        <begin position="21"/>
        <end position="403"/>
    </location>
</feature>
<dbReference type="AlphaFoldDB" id="A0A9X4LGK2"/>
<evidence type="ECO:0000256" key="6">
    <source>
        <dbReference type="ARBA" id="ARBA00022729"/>
    </source>
</evidence>
<dbReference type="GO" id="GO:0006811">
    <property type="term" value="P:monoatomic ion transport"/>
    <property type="evidence" value="ECO:0007669"/>
    <property type="project" value="UniProtKB-KW"/>
</dbReference>
<comment type="caution">
    <text evidence="13">The sequence shown here is derived from an EMBL/GenBank/DDBJ whole genome shotgun (WGS) entry which is preliminary data.</text>
</comment>
<evidence type="ECO:0000256" key="11">
    <source>
        <dbReference type="SAM" id="SignalP"/>
    </source>
</evidence>
<evidence type="ECO:0000313" key="13">
    <source>
        <dbReference type="EMBL" id="MDG0862359.1"/>
    </source>
</evidence>
<accession>A0A9X4LGK2</accession>
<evidence type="ECO:0000256" key="3">
    <source>
        <dbReference type="ARBA" id="ARBA00022448"/>
    </source>
</evidence>
<evidence type="ECO:0000256" key="4">
    <source>
        <dbReference type="ARBA" id="ARBA00022452"/>
    </source>
</evidence>
<organism evidence="13 14">
    <name type="scientific">Pelomonas aquatica</name>
    <dbReference type="NCBI Taxonomy" id="431058"/>
    <lineage>
        <taxon>Bacteria</taxon>
        <taxon>Pseudomonadati</taxon>
        <taxon>Pseudomonadota</taxon>
        <taxon>Betaproteobacteria</taxon>
        <taxon>Burkholderiales</taxon>
        <taxon>Sphaerotilaceae</taxon>
        <taxon>Roseateles</taxon>
    </lineage>
</organism>
<dbReference type="GO" id="GO:0015288">
    <property type="term" value="F:porin activity"/>
    <property type="evidence" value="ECO:0007669"/>
    <property type="project" value="UniProtKB-KW"/>
</dbReference>
<dbReference type="Gene3D" id="2.40.160.10">
    <property type="entry name" value="Porin"/>
    <property type="match status" value="1"/>
</dbReference>
<dbReference type="GO" id="GO:0009279">
    <property type="term" value="C:cell outer membrane"/>
    <property type="evidence" value="ECO:0007669"/>
    <property type="project" value="UniProtKB-SubCell"/>
</dbReference>
<evidence type="ECO:0000256" key="1">
    <source>
        <dbReference type="ARBA" id="ARBA00004571"/>
    </source>
</evidence>
<comment type="subunit">
    <text evidence="2">Homotrimer.</text>
</comment>
<evidence type="ECO:0000256" key="5">
    <source>
        <dbReference type="ARBA" id="ARBA00022692"/>
    </source>
</evidence>
<dbReference type="EMBL" id="SGUG01000009">
    <property type="protein sequence ID" value="MDG0862359.1"/>
    <property type="molecule type" value="Genomic_DNA"/>
</dbReference>
<keyword evidence="4" id="KW-1134">Transmembrane beta strand</keyword>
<keyword evidence="14" id="KW-1185">Reference proteome</keyword>
<dbReference type="Pfam" id="PF13609">
    <property type="entry name" value="Porin_4"/>
    <property type="match status" value="1"/>
</dbReference>
<evidence type="ECO:0000256" key="2">
    <source>
        <dbReference type="ARBA" id="ARBA00011233"/>
    </source>
</evidence>
<feature type="domain" description="Porin" evidence="12">
    <location>
        <begin position="7"/>
        <end position="381"/>
    </location>
</feature>
<evidence type="ECO:0000256" key="7">
    <source>
        <dbReference type="ARBA" id="ARBA00023065"/>
    </source>
</evidence>
<evidence type="ECO:0000256" key="9">
    <source>
        <dbReference type="ARBA" id="ARBA00023136"/>
    </source>
</evidence>
<evidence type="ECO:0000259" key="12">
    <source>
        <dbReference type="Pfam" id="PF13609"/>
    </source>
</evidence>
<dbReference type="InterPro" id="IPR033900">
    <property type="entry name" value="Gram_neg_porin_domain"/>
</dbReference>
<keyword evidence="5" id="KW-0812">Transmembrane</keyword>
<comment type="subcellular location">
    <subcellularLocation>
        <location evidence="1">Cell outer membrane</location>
        <topology evidence="1">Multi-pass membrane protein</topology>
    </subcellularLocation>
</comment>
<dbReference type="CDD" id="cd00342">
    <property type="entry name" value="gram_neg_porins"/>
    <property type="match status" value="1"/>
</dbReference>
<dbReference type="GO" id="GO:0046930">
    <property type="term" value="C:pore complex"/>
    <property type="evidence" value="ECO:0007669"/>
    <property type="project" value="UniProtKB-KW"/>
</dbReference>
<dbReference type="InterPro" id="IPR050298">
    <property type="entry name" value="Gram-neg_bact_OMP"/>
</dbReference>
<evidence type="ECO:0000256" key="8">
    <source>
        <dbReference type="ARBA" id="ARBA00023114"/>
    </source>
</evidence>
<dbReference type="SUPFAM" id="SSF56935">
    <property type="entry name" value="Porins"/>
    <property type="match status" value="1"/>
</dbReference>
<dbReference type="PANTHER" id="PTHR34501:SF9">
    <property type="entry name" value="MAJOR OUTER MEMBRANE PROTEIN P.IA"/>
    <property type="match status" value="1"/>
</dbReference>
<dbReference type="Proteomes" id="UP001152766">
    <property type="component" value="Unassembled WGS sequence"/>
</dbReference>
<keyword evidence="9" id="KW-0472">Membrane</keyword>
<name>A0A9X4LGK2_9BURK</name>
<proteinExistence type="predicted"/>
<keyword evidence="8" id="KW-0626">Porin</keyword>
<dbReference type="PANTHER" id="PTHR34501">
    <property type="entry name" value="PROTEIN YDDL-RELATED"/>
    <property type="match status" value="1"/>
</dbReference>
<gene>
    <name evidence="13" type="ORF">EXJ73_07735</name>
</gene>
<keyword evidence="7" id="KW-0406">Ion transport</keyword>
<dbReference type="RefSeq" id="WP_268148704.1">
    <property type="nucleotide sequence ID" value="NZ_JAPPUW010000005.1"/>
</dbReference>
<protein>
    <submittedName>
        <fullName evidence="13">Porin</fullName>
    </submittedName>
</protein>
<reference evidence="13" key="1">
    <citation type="submission" date="2019-02" db="EMBL/GenBank/DDBJ databases">
        <title>Draft genome of the type strain Pelomonas aquatica CCUG 52575T.</title>
        <authorList>
            <person name="Gomila M."/>
            <person name="Lalucat J."/>
        </authorList>
    </citation>
    <scope>NUCLEOTIDE SEQUENCE</scope>
    <source>
        <strain evidence="13">CCUG 52575</strain>
    </source>
</reference>
<dbReference type="InterPro" id="IPR023614">
    <property type="entry name" value="Porin_dom_sf"/>
</dbReference>
<sequence>MKKASLAVAVLAASTSAAWAQSSVTLYGIVDSAVRYTSNANPGVSTKQLIPGGMSQSRLGVNVTEDMGGGFKALVNLEHRFNSDTGTVAAAEFWRQSWVGLQSSDFGQIRLGRQYNILFDLYTSSFASFRYSPYIEAYKPEMGLSMAARQDNMVKYLAQVGNVYGEIQVSAGEGQSGAAAIAPNKTIGAMLRYNDGTWAVGGAYLQATEQTGKKVKGTVFGASYTDGPLYVNASWGQNKFDNFYDLLDQSSGPAFAASAATNGAFDIGVKTRGAYTSGLLGANVFNLASVDIKTRNMLMFGATYQLTPQLNLGANVWLTRQTHYGSQDNLAAPFAAALAAKGLSTSASTTDKASFFAFVADYAFSKRTDAYFEFDHTNVSGNVTFGNGMTSRDGVTVGLRHRF</sequence>
<feature type="signal peptide" evidence="11">
    <location>
        <begin position="1"/>
        <end position="20"/>
    </location>
</feature>
<evidence type="ECO:0000256" key="10">
    <source>
        <dbReference type="ARBA" id="ARBA00023237"/>
    </source>
</evidence>
<keyword evidence="3" id="KW-0813">Transport</keyword>
<keyword evidence="6 11" id="KW-0732">Signal</keyword>
<keyword evidence="10" id="KW-0998">Cell outer membrane</keyword>
<evidence type="ECO:0000313" key="14">
    <source>
        <dbReference type="Proteomes" id="UP001152766"/>
    </source>
</evidence>